<dbReference type="PANTHER" id="PTHR19316:SF18">
    <property type="entry name" value="HSP70-BINDING PROTEIN 1"/>
    <property type="match status" value="1"/>
</dbReference>
<sequence length="255" mass="28692">MAPERIHGTIPEEERTPVHTFLENVITRNVIEQTINDTCNRICVLCEDTENDRDEGESQLLDFAEEIPEHAAGDHALTFFKRGGVHCINAAMKHPSNAVRAAYVGLIGDLAQNNEPVQNFLFAETSYLAQFLDLLKNEHLPAPYQCKLLGAVSSMVRGNPVPKRAFLDKHAGIETLKAVFDRAFDEDEYRVAGRASLVLCNIYLDTLGGHENLTVKQKKADKKHIGSVVEAVYASMQEKADLYEEHIQYYNDHRQ</sequence>
<dbReference type="SUPFAM" id="SSF48371">
    <property type="entry name" value="ARM repeat"/>
    <property type="match status" value="1"/>
</dbReference>
<keyword evidence="1" id="KW-1185">Reference proteome</keyword>
<dbReference type="InterPro" id="IPR011989">
    <property type="entry name" value="ARM-like"/>
</dbReference>
<name>A0A7E4VD40_PANRE</name>
<proteinExistence type="predicted"/>
<dbReference type="WBParaSite" id="Pan_g18848.t1">
    <property type="protein sequence ID" value="Pan_g18848.t1"/>
    <property type="gene ID" value="Pan_g18848"/>
</dbReference>
<evidence type="ECO:0000313" key="1">
    <source>
        <dbReference type="Proteomes" id="UP000492821"/>
    </source>
</evidence>
<dbReference type="AlphaFoldDB" id="A0A7E4VD40"/>
<evidence type="ECO:0000313" key="2">
    <source>
        <dbReference type="WBParaSite" id="Pan_g18848.t1"/>
    </source>
</evidence>
<dbReference type="GO" id="GO:0005783">
    <property type="term" value="C:endoplasmic reticulum"/>
    <property type="evidence" value="ECO:0007669"/>
    <property type="project" value="TreeGrafter"/>
</dbReference>
<reference evidence="2" key="2">
    <citation type="submission" date="2020-10" db="UniProtKB">
        <authorList>
            <consortium name="WormBaseParasite"/>
        </authorList>
    </citation>
    <scope>IDENTIFICATION</scope>
</reference>
<protein>
    <submittedName>
        <fullName evidence="2">Armadillo/beta-catenin-like repeat-containing protein</fullName>
    </submittedName>
</protein>
<dbReference type="InterPro" id="IPR016024">
    <property type="entry name" value="ARM-type_fold"/>
</dbReference>
<dbReference type="Proteomes" id="UP000492821">
    <property type="component" value="Unassembled WGS sequence"/>
</dbReference>
<dbReference type="GO" id="GO:0000774">
    <property type="term" value="F:adenyl-nucleotide exchange factor activity"/>
    <property type="evidence" value="ECO:0007669"/>
    <property type="project" value="TreeGrafter"/>
</dbReference>
<dbReference type="Gene3D" id="1.25.10.10">
    <property type="entry name" value="Leucine-rich Repeat Variant"/>
    <property type="match status" value="1"/>
</dbReference>
<accession>A0A7E4VD40</accession>
<organism evidence="1 2">
    <name type="scientific">Panagrellus redivivus</name>
    <name type="common">Microworm</name>
    <dbReference type="NCBI Taxonomy" id="6233"/>
    <lineage>
        <taxon>Eukaryota</taxon>
        <taxon>Metazoa</taxon>
        <taxon>Ecdysozoa</taxon>
        <taxon>Nematoda</taxon>
        <taxon>Chromadorea</taxon>
        <taxon>Rhabditida</taxon>
        <taxon>Tylenchina</taxon>
        <taxon>Panagrolaimomorpha</taxon>
        <taxon>Panagrolaimoidea</taxon>
        <taxon>Panagrolaimidae</taxon>
        <taxon>Panagrellus</taxon>
    </lineage>
</organism>
<dbReference type="InterPro" id="IPR050693">
    <property type="entry name" value="Hsp70_NEF-Inhibitors"/>
</dbReference>
<dbReference type="PANTHER" id="PTHR19316">
    <property type="entry name" value="PROTEIN FOLDING REGULATOR"/>
    <property type="match status" value="1"/>
</dbReference>
<reference evidence="1" key="1">
    <citation type="journal article" date="2013" name="Genetics">
        <title>The draft genome and transcriptome of Panagrellus redivivus are shaped by the harsh demands of a free-living lifestyle.</title>
        <authorList>
            <person name="Srinivasan J."/>
            <person name="Dillman A.R."/>
            <person name="Macchietto M.G."/>
            <person name="Heikkinen L."/>
            <person name="Lakso M."/>
            <person name="Fracchia K.M."/>
            <person name="Antoshechkin I."/>
            <person name="Mortazavi A."/>
            <person name="Wong G."/>
            <person name="Sternberg P.W."/>
        </authorList>
    </citation>
    <scope>NUCLEOTIDE SEQUENCE [LARGE SCALE GENOMIC DNA]</scope>
    <source>
        <strain evidence="1">MT8872</strain>
    </source>
</reference>